<dbReference type="EMBL" id="CAUYUJ010014405">
    <property type="protein sequence ID" value="CAK0840848.1"/>
    <property type="molecule type" value="Genomic_DNA"/>
</dbReference>
<keyword evidence="7 12" id="KW-1133">Transmembrane helix</keyword>
<organism evidence="14 15">
    <name type="scientific">Prorocentrum cordatum</name>
    <dbReference type="NCBI Taxonomy" id="2364126"/>
    <lineage>
        <taxon>Eukaryota</taxon>
        <taxon>Sar</taxon>
        <taxon>Alveolata</taxon>
        <taxon>Dinophyceae</taxon>
        <taxon>Prorocentrales</taxon>
        <taxon>Prorocentraceae</taxon>
        <taxon>Prorocentrum</taxon>
    </lineage>
</organism>
<dbReference type="Gene3D" id="1.10.287.70">
    <property type="match status" value="1"/>
</dbReference>
<keyword evidence="10" id="KW-0407">Ion channel</keyword>
<dbReference type="PANTHER" id="PTHR11537:SF254">
    <property type="entry name" value="POTASSIUM VOLTAGE-GATED CHANNEL PROTEIN SHAB"/>
    <property type="match status" value="1"/>
</dbReference>
<evidence type="ECO:0000256" key="9">
    <source>
        <dbReference type="ARBA" id="ARBA00023136"/>
    </source>
</evidence>
<dbReference type="Pfam" id="PF00520">
    <property type="entry name" value="Ion_trans"/>
    <property type="match status" value="1"/>
</dbReference>
<gene>
    <name evidence="14" type="ORF">PCOR1329_LOCUS36188</name>
</gene>
<keyword evidence="4 12" id="KW-0812">Transmembrane</keyword>
<name>A0ABN9T716_9DINO</name>
<evidence type="ECO:0000256" key="8">
    <source>
        <dbReference type="ARBA" id="ARBA00023065"/>
    </source>
</evidence>
<dbReference type="InterPro" id="IPR005821">
    <property type="entry name" value="Ion_trans_dom"/>
</dbReference>
<evidence type="ECO:0000256" key="4">
    <source>
        <dbReference type="ARBA" id="ARBA00022692"/>
    </source>
</evidence>
<feature type="domain" description="Ion transport" evidence="13">
    <location>
        <begin position="23"/>
        <end position="237"/>
    </location>
</feature>
<feature type="transmembrane region" description="Helical" evidence="12">
    <location>
        <begin position="12"/>
        <end position="38"/>
    </location>
</feature>
<evidence type="ECO:0000313" key="15">
    <source>
        <dbReference type="Proteomes" id="UP001189429"/>
    </source>
</evidence>
<comment type="caution">
    <text evidence="14">The sequence shown here is derived from an EMBL/GenBank/DDBJ whole genome shotgun (WGS) entry which is preliminary data.</text>
</comment>
<evidence type="ECO:0000256" key="6">
    <source>
        <dbReference type="ARBA" id="ARBA00022958"/>
    </source>
</evidence>
<evidence type="ECO:0000256" key="3">
    <source>
        <dbReference type="ARBA" id="ARBA00022538"/>
    </source>
</evidence>
<evidence type="ECO:0000256" key="2">
    <source>
        <dbReference type="ARBA" id="ARBA00022448"/>
    </source>
</evidence>
<evidence type="ECO:0000256" key="12">
    <source>
        <dbReference type="SAM" id="Phobius"/>
    </source>
</evidence>
<evidence type="ECO:0000256" key="5">
    <source>
        <dbReference type="ARBA" id="ARBA00022826"/>
    </source>
</evidence>
<dbReference type="Proteomes" id="UP001189429">
    <property type="component" value="Unassembled WGS sequence"/>
</dbReference>
<dbReference type="SUPFAM" id="SSF81324">
    <property type="entry name" value="Voltage-gated potassium channels"/>
    <property type="match status" value="1"/>
</dbReference>
<sequence>MYAYAAPSYSTILFGHSIAGVMFLCVVFTLVVISLVPLVFPSEFRKLISSDEGYFAELYDGVMVLFTLEYLLKLFCAPFCRSLLRDERMLLKVVVPQYSPNAPVPEENMSHRLVAFVADPSQIIDLFAVIPFWLWKAHSVIQFNLNLTVFRMLRLTRVFRVIKLINFSAEAHMIGSTLARSGRELLVIVVYLLVMSLIVAGLIYQFEVMESHHRRPPHDDEDMIDENVRLLSWAAALLTNTQDSLALAGHYPTLLAGQLIVRCVGLVKCFVFLLPLGAMSAQYKALWEDHMETRKLKRSVKRDERTSVDSDWMLDADQPWGRVEVVGHDQDGIVGAGYFNVPLLQATPVEATLCKVQVRGRGLLDHPWKWPRTRPEVQLIVQWRPAVSAAALLSGELGITLLQGFGFPASRSGKWRCLLHLPTGLCSDGTGRAMETWETDWSFGSGRAPVWRPRGHGTETGGAGACGCTRSFVVEWRAREKEQDERDVRCAAVPDQAALKQQLLGQLQQQTRRLSALQRRRSCVRART</sequence>
<keyword evidence="6" id="KW-0630">Potassium</keyword>
<keyword evidence="3" id="KW-0633">Potassium transport</keyword>
<dbReference type="InterPro" id="IPR028325">
    <property type="entry name" value="VG_K_chnl"/>
</dbReference>
<comment type="subcellular location">
    <subcellularLocation>
        <location evidence="1">Membrane</location>
        <topology evidence="1">Multi-pass membrane protein</topology>
    </subcellularLocation>
</comment>
<keyword evidence="2" id="KW-0813">Transport</keyword>
<evidence type="ECO:0000256" key="11">
    <source>
        <dbReference type="SAM" id="Coils"/>
    </source>
</evidence>
<feature type="transmembrane region" description="Helical" evidence="12">
    <location>
        <begin position="58"/>
        <end position="80"/>
    </location>
</feature>
<feature type="transmembrane region" description="Helical" evidence="12">
    <location>
        <begin position="185"/>
        <end position="206"/>
    </location>
</feature>
<keyword evidence="15" id="KW-1185">Reference proteome</keyword>
<evidence type="ECO:0000256" key="1">
    <source>
        <dbReference type="ARBA" id="ARBA00004141"/>
    </source>
</evidence>
<reference evidence="14" key="1">
    <citation type="submission" date="2023-10" db="EMBL/GenBank/DDBJ databases">
        <authorList>
            <person name="Chen Y."/>
            <person name="Shah S."/>
            <person name="Dougan E. K."/>
            <person name="Thang M."/>
            <person name="Chan C."/>
        </authorList>
    </citation>
    <scope>NUCLEOTIDE SEQUENCE [LARGE SCALE GENOMIC DNA]</scope>
</reference>
<evidence type="ECO:0000256" key="10">
    <source>
        <dbReference type="ARBA" id="ARBA00023303"/>
    </source>
</evidence>
<keyword evidence="9 12" id="KW-0472">Membrane</keyword>
<keyword evidence="5" id="KW-0631">Potassium channel</keyword>
<proteinExistence type="predicted"/>
<protein>
    <recommendedName>
        <fullName evidence="13">Ion transport domain-containing protein</fullName>
    </recommendedName>
</protein>
<evidence type="ECO:0000259" key="13">
    <source>
        <dbReference type="Pfam" id="PF00520"/>
    </source>
</evidence>
<evidence type="ECO:0000256" key="7">
    <source>
        <dbReference type="ARBA" id="ARBA00022989"/>
    </source>
</evidence>
<dbReference type="PANTHER" id="PTHR11537">
    <property type="entry name" value="VOLTAGE-GATED POTASSIUM CHANNEL"/>
    <property type="match status" value="1"/>
</dbReference>
<accession>A0ABN9T716</accession>
<keyword evidence="11" id="KW-0175">Coiled coil</keyword>
<feature type="coiled-coil region" evidence="11">
    <location>
        <begin position="500"/>
        <end position="527"/>
    </location>
</feature>
<keyword evidence="8" id="KW-0406">Ion transport</keyword>
<evidence type="ECO:0000313" key="14">
    <source>
        <dbReference type="EMBL" id="CAK0840848.1"/>
    </source>
</evidence>